<dbReference type="EMBL" id="MHIG01000012">
    <property type="protein sequence ID" value="OGY47604.1"/>
    <property type="molecule type" value="Genomic_DNA"/>
</dbReference>
<evidence type="ECO:0000259" key="1">
    <source>
        <dbReference type="SMART" id="SM00909"/>
    </source>
</evidence>
<dbReference type="Pfam" id="PF10646">
    <property type="entry name" value="Germane"/>
    <property type="match status" value="1"/>
</dbReference>
<dbReference type="Pfam" id="PF10648">
    <property type="entry name" value="Gmad2"/>
    <property type="match status" value="1"/>
</dbReference>
<dbReference type="SMART" id="SM00909">
    <property type="entry name" value="Germane"/>
    <property type="match status" value="1"/>
</dbReference>
<name>A0A1G1Y5Z4_9BACT</name>
<accession>A0A1G1Y5Z4</accession>
<dbReference type="Proteomes" id="UP000178385">
    <property type="component" value="Unassembled WGS sequence"/>
</dbReference>
<dbReference type="PROSITE" id="PS51257">
    <property type="entry name" value="PROKAR_LIPOPROTEIN"/>
    <property type="match status" value="1"/>
</dbReference>
<dbReference type="InterPro" id="IPR019606">
    <property type="entry name" value="GerMN"/>
</dbReference>
<feature type="domain" description="GerMN" evidence="1">
    <location>
        <begin position="185"/>
        <end position="277"/>
    </location>
</feature>
<sequence>MRLITPSIGILVLTSLLTGCATLRQVGGSDITVTDSPQAGQVAVIDSNIVVAAPLSNQELTSPVTVSGRAAVPDGIVHLRLLDAANLVMASTTVQALVPGPDWGPFQARLAFDRVTAPFGTLEVFIVNQNNQSEENMIRIPVRFAGFQQQTVTVYFSNSELDPNQIDCSVVYPVIREVSFTPQLIIASIGELLRGPTTKDQGLGYFTSIPQAGVQVQSLEVKDGTVYIDFNSALDEGVAGSCRVLAIRAQITETLKTFSDTDQVVISINGETEEILQP</sequence>
<organism evidence="2 3">
    <name type="scientific">Candidatus Buchananbacteria bacterium RIFCSPHIGHO2_01_FULL_47_11b</name>
    <dbReference type="NCBI Taxonomy" id="1797537"/>
    <lineage>
        <taxon>Bacteria</taxon>
        <taxon>Candidatus Buchananiibacteriota</taxon>
    </lineage>
</organism>
<gene>
    <name evidence="2" type="ORF">A2840_00245</name>
</gene>
<protein>
    <recommendedName>
        <fullName evidence="1">GerMN domain-containing protein</fullName>
    </recommendedName>
</protein>
<proteinExistence type="predicted"/>
<evidence type="ECO:0000313" key="2">
    <source>
        <dbReference type="EMBL" id="OGY47604.1"/>
    </source>
</evidence>
<evidence type="ECO:0000313" key="3">
    <source>
        <dbReference type="Proteomes" id="UP000178385"/>
    </source>
</evidence>
<reference evidence="2 3" key="1">
    <citation type="journal article" date="2016" name="Nat. Commun.">
        <title>Thousands of microbial genomes shed light on interconnected biogeochemical processes in an aquifer system.</title>
        <authorList>
            <person name="Anantharaman K."/>
            <person name="Brown C.T."/>
            <person name="Hug L.A."/>
            <person name="Sharon I."/>
            <person name="Castelle C.J."/>
            <person name="Probst A.J."/>
            <person name="Thomas B.C."/>
            <person name="Singh A."/>
            <person name="Wilkins M.J."/>
            <person name="Karaoz U."/>
            <person name="Brodie E.L."/>
            <person name="Williams K.H."/>
            <person name="Hubbard S.S."/>
            <person name="Banfield J.F."/>
        </authorList>
    </citation>
    <scope>NUCLEOTIDE SEQUENCE [LARGE SCALE GENOMIC DNA]</scope>
</reference>
<dbReference type="AlphaFoldDB" id="A0A1G1Y5Z4"/>
<comment type="caution">
    <text evidence="2">The sequence shown here is derived from an EMBL/GenBank/DDBJ whole genome shotgun (WGS) entry which is preliminary data.</text>
</comment>
<dbReference type="InterPro" id="IPR018911">
    <property type="entry name" value="Gmad2_Ig-like_dom"/>
</dbReference>